<dbReference type="GO" id="GO:0003723">
    <property type="term" value="F:RNA binding"/>
    <property type="evidence" value="ECO:0007669"/>
    <property type="project" value="InterPro"/>
</dbReference>
<evidence type="ECO:0000256" key="1">
    <source>
        <dbReference type="PROSITE-ProRule" id="PRU00169"/>
    </source>
</evidence>
<dbReference type="InterPro" id="IPR005561">
    <property type="entry name" value="ANTAR"/>
</dbReference>
<dbReference type="Pfam" id="PF03861">
    <property type="entry name" value="ANTAR"/>
    <property type="match status" value="1"/>
</dbReference>
<dbReference type="Gene3D" id="3.40.50.2300">
    <property type="match status" value="1"/>
</dbReference>
<accession>W0FN25</accession>
<evidence type="ECO:0000259" key="3">
    <source>
        <dbReference type="PROSITE" id="PS50921"/>
    </source>
</evidence>
<dbReference type="PIRSF" id="PIRSF036382">
    <property type="entry name" value="RR_antiterm"/>
    <property type="match status" value="1"/>
</dbReference>
<dbReference type="PROSITE" id="PS50110">
    <property type="entry name" value="RESPONSE_REGULATORY"/>
    <property type="match status" value="1"/>
</dbReference>
<sequence>MPYDRPSYRALIVSSSEKMNTALRSLLSDLDCELIRNTDNIAHARRMCLENVFDLVIVNAPLPDDPGIRFAIDVSAGKSSVCLLMIRSEVFQDIEEKVTSYGVMTLSKPTSPAILSQSLQWMSAVRERLRRTELQTQTLENKMQDIRIVNRAKLLLIEKKGLSEPEAHRFIEKQAMDRCISRRAVAEELIRSL</sequence>
<reference evidence="4" key="1">
    <citation type="journal article" date="2013" name="PLoS ONE">
        <title>Metagenomic insights into the carbohydrate-active enzymes carried by the microorganisms adhering to solid digesta in the rumen of cows.</title>
        <authorList>
            <person name="Wang L."/>
            <person name="Hatem A."/>
            <person name="Catalyurek U.V."/>
            <person name="Morrison M."/>
            <person name="Yu Z."/>
        </authorList>
    </citation>
    <scope>NUCLEOTIDE SEQUENCE</scope>
</reference>
<evidence type="ECO:0000313" key="4">
    <source>
        <dbReference type="EMBL" id="AHF24390.1"/>
    </source>
</evidence>
<comment type="caution">
    <text evidence="1">Lacks conserved residue(s) required for the propagation of feature annotation.</text>
</comment>
<dbReference type="Gene3D" id="1.10.10.10">
    <property type="entry name" value="Winged helix-like DNA-binding domain superfamily/Winged helix DNA-binding domain"/>
    <property type="match status" value="1"/>
</dbReference>
<feature type="domain" description="ANTAR" evidence="3">
    <location>
        <begin position="129"/>
        <end position="190"/>
    </location>
</feature>
<feature type="domain" description="Response regulatory" evidence="2">
    <location>
        <begin position="9"/>
        <end position="123"/>
    </location>
</feature>
<evidence type="ECO:0000259" key="2">
    <source>
        <dbReference type="PROSITE" id="PS50110"/>
    </source>
</evidence>
<dbReference type="AlphaFoldDB" id="W0FN25"/>
<dbReference type="InterPro" id="IPR001789">
    <property type="entry name" value="Sig_transdc_resp-reg_receiver"/>
</dbReference>
<dbReference type="InterPro" id="IPR008327">
    <property type="entry name" value="Sig_transdc_resp-reg_antiterm"/>
</dbReference>
<dbReference type="InterPro" id="IPR036388">
    <property type="entry name" value="WH-like_DNA-bd_sf"/>
</dbReference>
<dbReference type="SMART" id="SM01012">
    <property type="entry name" value="ANTAR"/>
    <property type="match status" value="1"/>
</dbReference>
<dbReference type="PROSITE" id="PS50921">
    <property type="entry name" value="ANTAR"/>
    <property type="match status" value="1"/>
</dbReference>
<dbReference type="InterPro" id="IPR011006">
    <property type="entry name" value="CheY-like_superfamily"/>
</dbReference>
<proteinExistence type="predicted"/>
<dbReference type="EMBL" id="KC246792">
    <property type="protein sequence ID" value="AHF24390.1"/>
    <property type="molecule type" value="Genomic_DNA"/>
</dbReference>
<name>W0FN25_9BACT</name>
<dbReference type="SUPFAM" id="SSF52172">
    <property type="entry name" value="CheY-like"/>
    <property type="match status" value="1"/>
</dbReference>
<dbReference type="GO" id="GO:0000160">
    <property type="term" value="P:phosphorelay signal transduction system"/>
    <property type="evidence" value="ECO:0007669"/>
    <property type="project" value="InterPro"/>
</dbReference>
<protein>
    <submittedName>
        <fullName evidence="4">Putative ANTAR domain protein</fullName>
    </submittedName>
</protein>
<organism evidence="4">
    <name type="scientific">uncultured bacterium Contig29</name>
    <dbReference type="NCBI Taxonomy" id="1393550"/>
    <lineage>
        <taxon>Bacteria</taxon>
        <taxon>environmental samples</taxon>
    </lineage>
</organism>